<evidence type="ECO:0000313" key="2">
    <source>
        <dbReference type="EMBL" id="MFE9168728.1"/>
    </source>
</evidence>
<sequence>MEMPVVNECAAENCAYNRERACHALAITVGDTAGVVVRHAHCDTFTTSQTKGGDPSVTGRVGACKMSDCRHNSELECRAPGITVGYRQTEVECLTYTSA</sequence>
<evidence type="ECO:0000259" key="1">
    <source>
        <dbReference type="Pfam" id="PF07561"/>
    </source>
</evidence>
<protein>
    <submittedName>
        <fullName evidence="2">DUF1540 domain-containing protein</fullName>
    </submittedName>
</protein>
<gene>
    <name evidence="2" type="ORF">ACFYNZ_04225</name>
</gene>
<organism evidence="2 3">
    <name type="scientific">Streptomyces kebangsaanensis</name>
    <dbReference type="NCBI Taxonomy" id="864058"/>
    <lineage>
        <taxon>Bacteria</taxon>
        <taxon>Bacillati</taxon>
        <taxon>Actinomycetota</taxon>
        <taxon>Actinomycetes</taxon>
        <taxon>Kitasatosporales</taxon>
        <taxon>Streptomycetaceae</taxon>
        <taxon>Streptomyces</taxon>
    </lineage>
</organism>
<evidence type="ECO:0000313" key="3">
    <source>
        <dbReference type="Proteomes" id="UP001601197"/>
    </source>
</evidence>
<accession>A0ABW6KLG0</accession>
<reference evidence="2 3" key="1">
    <citation type="submission" date="2024-10" db="EMBL/GenBank/DDBJ databases">
        <title>The Natural Products Discovery Center: Release of the First 8490 Sequenced Strains for Exploring Actinobacteria Biosynthetic Diversity.</title>
        <authorList>
            <person name="Kalkreuter E."/>
            <person name="Kautsar S.A."/>
            <person name="Yang D."/>
            <person name="Bader C.D."/>
            <person name="Teijaro C.N."/>
            <person name="Fluegel L."/>
            <person name="Davis C.M."/>
            <person name="Simpson J.R."/>
            <person name="Lauterbach L."/>
            <person name="Steele A.D."/>
            <person name="Gui C."/>
            <person name="Meng S."/>
            <person name="Li G."/>
            <person name="Viehrig K."/>
            <person name="Ye F."/>
            <person name="Su P."/>
            <person name="Kiefer A.F."/>
            <person name="Nichols A."/>
            <person name="Cepeda A.J."/>
            <person name="Yan W."/>
            <person name="Fan B."/>
            <person name="Jiang Y."/>
            <person name="Adhikari A."/>
            <person name="Zheng C.-J."/>
            <person name="Schuster L."/>
            <person name="Cowan T.M."/>
            <person name="Smanski M.J."/>
            <person name="Chevrette M.G."/>
            <person name="De Carvalho L.P.S."/>
            <person name="Shen B."/>
        </authorList>
    </citation>
    <scope>NUCLEOTIDE SEQUENCE [LARGE SCALE GENOMIC DNA]</scope>
    <source>
        <strain evidence="2 3">NPDC007147</strain>
    </source>
</reference>
<dbReference type="EMBL" id="JBIAFJ010000002">
    <property type="protein sequence ID" value="MFE9168728.1"/>
    <property type="molecule type" value="Genomic_DNA"/>
</dbReference>
<name>A0ABW6KLG0_9ACTN</name>
<feature type="domain" description="DUF1540" evidence="1">
    <location>
        <begin position="64"/>
        <end position="96"/>
    </location>
</feature>
<proteinExistence type="predicted"/>
<dbReference type="Proteomes" id="UP001601197">
    <property type="component" value="Unassembled WGS sequence"/>
</dbReference>
<keyword evidence="3" id="KW-1185">Reference proteome</keyword>
<dbReference type="InterPro" id="IPR011437">
    <property type="entry name" value="DUF1540"/>
</dbReference>
<dbReference type="RefSeq" id="WP_388343050.1">
    <property type="nucleotide sequence ID" value="NZ_JBIAFJ010000002.1"/>
</dbReference>
<feature type="domain" description="DUF1540" evidence="1">
    <location>
        <begin position="9"/>
        <end position="45"/>
    </location>
</feature>
<dbReference type="Pfam" id="PF07561">
    <property type="entry name" value="DUF1540"/>
    <property type="match status" value="2"/>
</dbReference>
<comment type="caution">
    <text evidence="2">The sequence shown here is derived from an EMBL/GenBank/DDBJ whole genome shotgun (WGS) entry which is preliminary data.</text>
</comment>